<protein>
    <submittedName>
        <fullName evidence="2">Uncharacterized protein</fullName>
    </submittedName>
</protein>
<dbReference type="RefSeq" id="WP_107545432.1">
    <property type="nucleotide sequence ID" value="NZ_PZFQ01000073.1"/>
</dbReference>
<sequence>MKYLTKILDLLAVLCVVLLFSKYAIISANMMFDWNLKWYFLEHIPHLSIILFIMMFIFAVPSEMIKDKQKDNNKERNLGFLGNE</sequence>
<accession>A0A9Q6HLX8</accession>
<organism evidence="2 3">
    <name type="scientific">Staphylococcus succinus</name>
    <dbReference type="NCBI Taxonomy" id="61015"/>
    <lineage>
        <taxon>Bacteria</taxon>
        <taxon>Bacillati</taxon>
        <taxon>Bacillota</taxon>
        <taxon>Bacilli</taxon>
        <taxon>Bacillales</taxon>
        <taxon>Staphylococcaceae</taxon>
        <taxon>Staphylococcus</taxon>
    </lineage>
</organism>
<reference evidence="2 3" key="1">
    <citation type="journal article" date="2016" name="Front. Microbiol.">
        <title>Comprehensive Phylogenetic Analysis of Bovine Non-aureus Staphylococci Species Based on Whole-Genome Sequencing.</title>
        <authorList>
            <person name="Naushad S."/>
            <person name="Barkema H.W."/>
            <person name="Luby C."/>
            <person name="Condas L.A."/>
            <person name="Nobrega D.B."/>
            <person name="Carson D.A."/>
            <person name="De Buck J."/>
        </authorList>
    </citation>
    <scope>NUCLEOTIDE SEQUENCE [LARGE SCALE GENOMIC DNA]</scope>
    <source>
        <strain evidence="2 3">SNUC 1231</strain>
    </source>
</reference>
<dbReference type="Proteomes" id="UP000241960">
    <property type="component" value="Unassembled WGS sequence"/>
</dbReference>
<comment type="caution">
    <text evidence="2">The sequence shown here is derived from an EMBL/GenBank/DDBJ whole genome shotgun (WGS) entry which is preliminary data.</text>
</comment>
<dbReference type="NCBIfam" id="NF047829">
    <property type="entry name" value="epilancin_ElxI1"/>
    <property type="match status" value="1"/>
</dbReference>
<evidence type="ECO:0000256" key="1">
    <source>
        <dbReference type="SAM" id="Phobius"/>
    </source>
</evidence>
<evidence type="ECO:0000313" key="3">
    <source>
        <dbReference type="Proteomes" id="UP000241960"/>
    </source>
</evidence>
<proteinExistence type="predicted"/>
<name>A0A9Q6HLX8_9STAP</name>
<evidence type="ECO:0000313" key="2">
    <source>
        <dbReference type="EMBL" id="PTI73572.1"/>
    </source>
</evidence>
<dbReference type="EMBL" id="PZFQ01000073">
    <property type="protein sequence ID" value="PTI73572.1"/>
    <property type="molecule type" value="Genomic_DNA"/>
</dbReference>
<feature type="transmembrane region" description="Helical" evidence="1">
    <location>
        <begin position="7"/>
        <end position="26"/>
    </location>
</feature>
<keyword evidence="1" id="KW-0812">Transmembrane</keyword>
<feature type="transmembrane region" description="Helical" evidence="1">
    <location>
        <begin position="38"/>
        <end position="60"/>
    </location>
</feature>
<dbReference type="AlphaFoldDB" id="A0A9Q6HLX8"/>
<gene>
    <name evidence="2" type="ORF">BU058_13055</name>
</gene>
<dbReference type="InterPro" id="IPR058175">
    <property type="entry name" value="ElxI1-like"/>
</dbReference>
<keyword evidence="1" id="KW-0472">Membrane</keyword>
<keyword evidence="1" id="KW-1133">Transmembrane helix</keyword>